<proteinExistence type="predicted"/>
<reference evidence="1" key="2">
    <citation type="submission" date="2025-08" db="UniProtKB">
        <authorList>
            <consortium name="Ensembl"/>
        </authorList>
    </citation>
    <scope>IDENTIFICATION</scope>
</reference>
<reference evidence="1" key="1">
    <citation type="submission" date="2020-11" db="EMBL/GenBank/DDBJ databases">
        <authorList>
            <person name="Davenport K.M."/>
            <person name="Bickhart D.M."/>
            <person name="Smith T.P.L."/>
            <person name="Murdoch B.M."/>
            <person name="Rosen B.D."/>
        </authorList>
    </citation>
    <scope>NUCLEOTIDE SEQUENCE [LARGE SCALE GENOMIC DNA]</scope>
    <source>
        <strain evidence="1">OAR_USU_Benz2616</strain>
    </source>
</reference>
<sequence length="322" mass="34069">MGGVWWGPLGQGNPIGAYHGGVCPRQQASAPGSNPIGAYHGGVCPRQQASAPGSNPIGAYHGGVCPRRAGQRPRASQGHKGTVGEATPTLLCCSGAPCHQQEPPSRMLQTLLISGTLALLAAAPGQAEVPIQADFDASQFQGPWYVVGAVSDDQGFLDAKDNMKMPVVLVTSLADGNLGIKFGFPTPDGGCQETDSTFTRGAVDGQFSNAAMAQTDIRVAFTDYQHFAVMYFETQKGGVRSTWLQLYARAPELFPEGAQRMQELAPKVGLNPSQGVLLPKSGEHRPLAAQRCRGRRTPDPDWGLGACGRPQGSLLGRWTHNR</sequence>
<dbReference type="Proteomes" id="UP000809102">
    <property type="component" value="Chromosome 3"/>
</dbReference>
<protein>
    <submittedName>
        <fullName evidence="1">Uncharacterized protein</fullName>
    </submittedName>
</protein>
<dbReference type="GeneTree" id="ENSGT01050000244868"/>
<accession>A0AC11EFR0</accession>
<evidence type="ECO:0000313" key="1">
    <source>
        <dbReference type="Ensembl" id="ENSOARP00020058177.1"/>
    </source>
</evidence>
<keyword evidence="2" id="KW-1185">Reference proteome</keyword>
<dbReference type="Ensembl" id="ENSOART00020074360.1">
    <property type="protein sequence ID" value="ENSOARP00020058177.1"/>
    <property type="gene ID" value="ENSOARG00020039395.1"/>
</dbReference>
<reference evidence="1" key="3">
    <citation type="submission" date="2025-09" db="UniProtKB">
        <authorList>
            <consortium name="Ensembl"/>
        </authorList>
    </citation>
    <scope>IDENTIFICATION</scope>
</reference>
<organism evidence="1 2">
    <name type="scientific">Ovis aries</name>
    <name type="common">Sheep</name>
    <dbReference type="NCBI Taxonomy" id="9940"/>
    <lineage>
        <taxon>Eukaryota</taxon>
        <taxon>Metazoa</taxon>
        <taxon>Chordata</taxon>
        <taxon>Craniata</taxon>
        <taxon>Vertebrata</taxon>
        <taxon>Euteleostomi</taxon>
        <taxon>Mammalia</taxon>
        <taxon>Eutheria</taxon>
        <taxon>Laurasiatheria</taxon>
        <taxon>Artiodactyla</taxon>
        <taxon>Ruminantia</taxon>
        <taxon>Pecora</taxon>
        <taxon>Bovidae</taxon>
        <taxon>Caprinae</taxon>
        <taxon>Ovis</taxon>
    </lineage>
</organism>
<gene>
    <name evidence="1" type="primary">LCNL1</name>
</gene>
<name>A0AC11EFR0_SHEEP</name>
<evidence type="ECO:0000313" key="2">
    <source>
        <dbReference type="Proteomes" id="UP000809102"/>
    </source>
</evidence>